<evidence type="ECO:0000313" key="2">
    <source>
        <dbReference type="EMBL" id="KXO98012.1"/>
    </source>
</evidence>
<proteinExistence type="predicted"/>
<evidence type="ECO:0000256" key="1">
    <source>
        <dbReference type="SAM" id="Phobius"/>
    </source>
</evidence>
<dbReference type="RefSeq" id="WP_068745608.1">
    <property type="nucleotide sequence ID" value="NZ_LSRE01000014.1"/>
</dbReference>
<evidence type="ECO:0008006" key="4">
    <source>
        <dbReference type="Google" id="ProtNLM"/>
    </source>
</evidence>
<name>A0A137ZIJ2_9ACTN</name>
<feature type="transmembrane region" description="Helical" evidence="1">
    <location>
        <begin position="12"/>
        <end position="38"/>
    </location>
</feature>
<keyword evidence="1" id="KW-1133">Transmembrane helix</keyword>
<gene>
    <name evidence="2" type="ORF">AXK61_20845</name>
</gene>
<reference evidence="2 3" key="1">
    <citation type="submission" date="2016-02" db="EMBL/GenBank/DDBJ databases">
        <authorList>
            <person name="Teng J.L."/>
            <person name="Tang Y."/>
            <person name="Huang Y."/>
            <person name="Guo F."/>
            <person name="Wei W."/>
            <person name="Chen J.H."/>
            <person name="Wong S.Y."/>
            <person name="Lau S.K."/>
            <person name="Woo P.C."/>
        </authorList>
    </citation>
    <scope>NUCLEOTIDE SEQUENCE [LARGE SCALE GENOMIC DNA]</scope>
    <source>
        <strain evidence="2 3">JCM 13375</strain>
    </source>
</reference>
<keyword evidence="3" id="KW-1185">Reference proteome</keyword>
<organism evidence="2 3">
    <name type="scientific">Tsukamurella pseudospumae</name>
    <dbReference type="NCBI Taxonomy" id="239498"/>
    <lineage>
        <taxon>Bacteria</taxon>
        <taxon>Bacillati</taxon>
        <taxon>Actinomycetota</taxon>
        <taxon>Actinomycetes</taxon>
        <taxon>Mycobacteriales</taxon>
        <taxon>Tsukamurellaceae</taxon>
        <taxon>Tsukamurella</taxon>
    </lineage>
</organism>
<keyword evidence="1" id="KW-0812">Transmembrane</keyword>
<evidence type="ECO:0000313" key="3">
    <source>
        <dbReference type="Proteomes" id="UP000070409"/>
    </source>
</evidence>
<protein>
    <recommendedName>
        <fullName evidence="4">DUF4190 domain-containing protein</fullName>
    </recommendedName>
</protein>
<dbReference type="Proteomes" id="UP000070409">
    <property type="component" value="Unassembled WGS sequence"/>
</dbReference>
<dbReference type="EMBL" id="LSRE01000014">
    <property type="protein sequence ID" value="KXO98012.1"/>
    <property type="molecule type" value="Genomic_DNA"/>
</dbReference>
<keyword evidence="1" id="KW-0472">Membrane</keyword>
<feature type="transmembrane region" description="Helical" evidence="1">
    <location>
        <begin position="58"/>
        <end position="80"/>
    </location>
</feature>
<comment type="caution">
    <text evidence="2">The sequence shown here is derived from an EMBL/GenBank/DDBJ whole genome shotgun (WGS) entry which is preliminary data.</text>
</comment>
<accession>A0A137ZIJ2</accession>
<sequence length="100" mass="10638">METISLALSAVWKVLLVGLILGAGLPALFAVGVRGLAVGNGHEREDGTVHQPNPLGNVLAAIAFVIVIAAILLGIAMIVASGFKYELTFEHIYPWFEKKK</sequence>